<dbReference type="PANTHER" id="PTHR30466">
    <property type="entry name" value="FLAVIN REDUCTASE"/>
    <property type="match status" value="1"/>
</dbReference>
<reference evidence="3 4" key="1">
    <citation type="submission" date="2024-03" db="EMBL/GenBank/DDBJ databases">
        <title>Draft genome sequence of Pseudonocardia nematodicida JCM 31783.</title>
        <authorList>
            <person name="Butdee W."/>
            <person name="Duangmal K."/>
        </authorList>
    </citation>
    <scope>NUCLEOTIDE SEQUENCE [LARGE SCALE GENOMIC DNA]</scope>
    <source>
        <strain evidence="3 4">JCM 31783</strain>
    </source>
</reference>
<dbReference type="SMART" id="SM00903">
    <property type="entry name" value="Flavin_Reduct"/>
    <property type="match status" value="1"/>
</dbReference>
<evidence type="ECO:0000313" key="4">
    <source>
        <dbReference type="Proteomes" id="UP001494902"/>
    </source>
</evidence>
<proteinExistence type="predicted"/>
<dbReference type="Pfam" id="PF01613">
    <property type="entry name" value="Flavin_Reduct"/>
    <property type="match status" value="1"/>
</dbReference>
<dbReference type="GO" id="GO:0016491">
    <property type="term" value="F:oxidoreductase activity"/>
    <property type="evidence" value="ECO:0007669"/>
    <property type="project" value="UniProtKB-KW"/>
</dbReference>
<protein>
    <submittedName>
        <fullName evidence="3">Flavin reductase family protein</fullName>
        <ecNumber evidence="3">1.-.-.-</ecNumber>
    </submittedName>
</protein>
<dbReference type="EC" id="1.-.-.-" evidence="3"/>
<evidence type="ECO:0000259" key="2">
    <source>
        <dbReference type="SMART" id="SM00903"/>
    </source>
</evidence>
<dbReference type="PANTHER" id="PTHR30466:SF1">
    <property type="entry name" value="FMN REDUCTASE (NADH) RUTF"/>
    <property type="match status" value="1"/>
</dbReference>
<accession>A0ABV1K6J6</accession>
<evidence type="ECO:0000256" key="1">
    <source>
        <dbReference type="ARBA" id="ARBA00023002"/>
    </source>
</evidence>
<dbReference type="EMBL" id="JBEDNQ010000002">
    <property type="protein sequence ID" value="MEQ3550109.1"/>
    <property type="molecule type" value="Genomic_DNA"/>
</dbReference>
<keyword evidence="1 3" id="KW-0560">Oxidoreductase</keyword>
<keyword evidence="4" id="KW-1185">Reference proteome</keyword>
<dbReference type="InterPro" id="IPR002563">
    <property type="entry name" value="Flavin_Rdtase-like_dom"/>
</dbReference>
<dbReference type="InterPro" id="IPR050268">
    <property type="entry name" value="NADH-dep_flavin_reductase"/>
</dbReference>
<evidence type="ECO:0000313" key="3">
    <source>
        <dbReference type="EMBL" id="MEQ3550109.1"/>
    </source>
</evidence>
<dbReference type="SUPFAM" id="SSF50475">
    <property type="entry name" value="FMN-binding split barrel"/>
    <property type="match status" value="1"/>
</dbReference>
<name>A0ABV1K6J6_9PSEU</name>
<comment type="caution">
    <text evidence="3">The sequence shown here is derived from an EMBL/GenBank/DDBJ whole genome shotgun (WGS) entry which is preliminary data.</text>
</comment>
<dbReference type="Gene3D" id="2.30.110.10">
    <property type="entry name" value="Electron Transport, Fmn-binding Protein, Chain A"/>
    <property type="match status" value="1"/>
</dbReference>
<sequence>MTGQNPPDARLQDSFVEVMGGVCTPVAVVTTLNGGRPHGTTVSAFSSLSRRPPMIIVALDETSELLRIVRDTGILGVNVLTDRQSGLATRFAGKGADKFDGIDWDECDRLPRLAAASGWLACEATDLVPGGDHTIVLGRVLSADGGPGNPLVYHRRTFGTHQPLRL</sequence>
<gene>
    <name evidence="3" type="ORF">WIS52_06460</name>
</gene>
<dbReference type="InterPro" id="IPR012349">
    <property type="entry name" value="Split_barrel_FMN-bd"/>
</dbReference>
<organism evidence="3 4">
    <name type="scientific">Pseudonocardia nematodicida</name>
    <dbReference type="NCBI Taxonomy" id="1206997"/>
    <lineage>
        <taxon>Bacteria</taxon>
        <taxon>Bacillati</taxon>
        <taxon>Actinomycetota</taxon>
        <taxon>Actinomycetes</taxon>
        <taxon>Pseudonocardiales</taxon>
        <taxon>Pseudonocardiaceae</taxon>
        <taxon>Pseudonocardia</taxon>
    </lineage>
</organism>
<dbReference type="Proteomes" id="UP001494902">
    <property type="component" value="Unassembled WGS sequence"/>
</dbReference>
<feature type="domain" description="Flavin reductase like" evidence="2">
    <location>
        <begin position="19"/>
        <end position="160"/>
    </location>
</feature>
<dbReference type="RefSeq" id="WP_349297191.1">
    <property type="nucleotide sequence ID" value="NZ_JBEDNQ010000002.1"/>
</dbReference>